<evidence type="ECO:0000256" key="1">
    <source>
        <dbReference type="SAM" id="MobiDB-lite"/>
    </source>
</evidence>
<dbReference type="AlphaFoldDB" id="A0A2T8KHQ1"/>
<protein>
    <submittedName>
        <fullName evidence="2">Uncharacterized protein</fullName>
    </submittedName>
</protein>
<name>A0A2T8KHQ1_9POAL</name>
<sequence>MLPCHPLLRRTGEPHTTNQRSAADRRAVSVAPPIGMSPASRLLALVPNSRSGGPPIMDALAVGPSACIGRKLRRPTPTEENLSN</sequence>
<proteinExistence type="predicted"/>
<dbReference type="Proteomes" id="UP000243499">
    <property type="component" value="Chromosome 3"/>
</dbReference>
<feature type="region of interest" description="Disordered" evidence="1">
    <location>
        <begin position="1"/>
        <end position="34"/>
    </location>
</feature>
<dbReference type="EMBL" id="CM008048">
    <property type="protein sequence ID" value="PVH61706.1"/>
    <property type="molecule type" value="Genomic_DNA"/>
</dbReference>
<reference evidence="2" key="1">
    <citation type="submission" date="2018-04" db="EMBL/GenBank/DDBJ databases">
        <title>WGS assembly of Panicum hallii.</title>
        <authorList>
            <person name="Lovell J."/>
            <person name="Jenkins J."/>
            <person name="Lowry D."/>
            <person name="Mamidi S."/>
            <person name="Sreedasyam A."/>
            <person name="Weng X."/>
            <person name="Barry K."/>
            <person name="Bonette J."/>
            <person name="Campitelli B."/>
            <person name="Daum C."/>
            <person name="Gordon S."/>
            <person name="Gould B."/>
            <person name="Lipzen A."/>
            <person name="Macqueen A."/>
            <person name="Palacio-Mejia J."/>
            <person name="Plott C."/>
            <person name="Shakirov E."/>
            <person name="Shu S."/>
            <person name="Yoshinaga Y."/>
            <person name="Zane M."/>
            <person name="Rokhsar D."/>
            <person name="Grimwood J."/>
            <person name="Schmutz J."/>
            <person name="Juenger T."/>
        </authorList>
    </citation>
    <scope>NUCLEOTIDE SEQUENCE [LARGE SCALE GENOMIC DNA]</scope>
    <source>
        <strain evidence="2">FIL2</strain>
    </source>
</reference>
<organism evidence="2">
    <name type="scientific">Panicum hallii</name>
    <dbReference type="NCBI Taxonomy" id="206008"/>
    <lineage>
        <taxon>Eukaryota</taxon>
        <taxon>Viridiplantae</taxon>
        <taxon>Streptophyta</taxon>
        <taxon>Embryophyta</taxon>
        <taxon>Tracheophyta</taxon>
        <taxon>Spermatophyta</taxon>
        <taxon>Magnoliopsida</taxon>
        <taxon>Liliopsida</taxon>
        <taxon>Poales</taxon>
        <taxon>Poaceae</taxon>
        <taxon>PACMAD clade</taxon>
        <taxon>Panicoideae</taxon>
        <taxon>Panicodae</taxon>
        <taxon>Paniceae</taxon>
        <taxon>Panicinae</taxon>
        <taxon>Panicum</taxon>
        <taxon>Panicum sect. Panicum</taxon>
    </lineage>
</organism>
<gene>
    <name evidence="2" type="ORF">PAHAL_3G101300</name>
</gene>
<accession>A0A2T8KHQ1</accession>
<dbReference type="Gramene" id="PVH61706">
    <property type="protein sequence ID" value="PVH61706"/>
    <property type="gene ID" value="PAHAL_3G101300"/>
</dbReference>
<evidence type="ECO:0000313" key="2">
    <source>
        <dbReference type="EMBL" id="PVH61706.1"/>
    </source>
</evidence>